<name>A0ABS4G7Z9_9CLOT</name>
<dbReference type="Gene3D" id="3.40.109.10">
    <property type="entry name" value="NADH Oxidase"/>
    <property type="match status" value="1"/>
</dbReference>
<organism evidence="4 5">
    <name type="scientific">Youngiibacter multivorans</name>
    <dbReference type="NCBI Taxonomy" id="937251"/>
    <lineage>
        <taxon>Bacteria</taxon>
        <taxon>Bacillati</taxon>
        <taxon>Bacillota</taxon>
        <taxon>Clostridia</taxon>
        <taxon>Eubacteriales</taxon>
        <taxon>Clostridiaceae</taxon>
        <taxon>Youngiibacter</taxon>
    </lineage>
</organism>
<dbReference type="SUPFAM" id="SSF55469">
    <property type="entry name" value="FMN-dependent nitroreductase-like"/>
    <property type="match status" value="1"/>
</dbReference>
<keyword evidence="2" id="KW-0560">Oxidoreductase</keyword>
<evidence type="ECO:0000259" key="3">
    <source>
        <dbReference type="Pfam" id="PF00881"/>
    </source>
</evidence>
<reference evidence="4 5" key="1">
    <citation type="submission" date="2021-03" db="EMBL/GenBank/DDBJ databases">
        <title>Genomic Encyclopedia of Type Strains, Phase IV (KMG-IV): sequencing the most valuable type-strain genomes for metagenomic binning, comparative biology and taxonomic classification.</title>
        <authorList>
            <person name="Goeker M."/>
        </authorList>
    </citation>
    <scope>NUCLEOTIDE SEQUENCE [LARGE SCALE GENOMIC DNA]</scope>
    <source>
        <strain evidence="4 5">DSM 6139</strain>
    </source>
</reference>
<keyword evidence="5" id="KW-1185">Reference proteome</keyword>
<dbReference type="InterPro" id="IPR029479">
    <property type="entry name" value="Nitroreductase"/>
</dbReference>
<evidence type="ECO:0000256" key="2">
    <source>
        <dbReference type="ARBA" id="ARBA00023002"/>
    </source>
</evidence>
<evidence type="ECO:0000313" key="4">
    <source>
        <dbReference type="EMBL" id="MBP1920678.1"/>
    </source>
</evidence>
<gene>
    <name evidence="4" type="ORF">J2Z34_003193</name>
</gene>
<dbReference type="EMBL" id="JAGGKC010000036">
    <property type="protein sequence ID" value="MBP1920678.1"/>
    <property type="molecule type" value="Genomic_DNA"/>
</dbReference>
<dbReference type="CDD" id="cd02062">
    <property type="entry name" value="Nitro_FMN_reductase"/>
    <property type="match status" value="1"/>
</dbReference>
<feature type="domain" description="Nitroreductase" evidence="3">
    <location>
        <begin position="7"/>
        <end position="167"/>
    </location>
</feature>
<dbReference type="PANTHER" id="PTHR43673:SF10">
    <property type="entry name" value="NADH DEHYDROGENASE_NAD(P)H NITROREDUCTASE XCC3605-RELATED"/>
    <property type="match status" value="1"/>
</dbReference>
<dbReference type="Pfam" id="PF00881">
    <property type="entry name" value="Nitroreductase"/>
    <property type="match status" value="1"/>
</dbReference>
<accession>A0ABS4G7Z9</accession>
<dbReference type="InterPro" id="IPR000415">
    <property type="entry name" value="Nitroreductase-like"/>
</dbReference>
<dbReference type="PANTHER" id="PTHR43673">
    <property type="entry name" value="NAD(P)H NITROREDUCTASE YDGI-RELATED"/>
    <property type="match status" value="1"/>
</dbReference>
<evidence type="ECO:0000313" key="5">
    <source>
        <dbReference type="Proteomes" id="UP001519271"/>
    </source>
</evidence>
<dbReference type="Proteomes" id="UP001519271">
    <property type="component" value="Unassembled WGS sequence"/>
</dbReference>
<dbReference type="RefSeq" id="WP_209460840.1">
    <property type="nucleotide sequence ID" value="NZ_JAGGKC010000036.1"/>
</dbReference>
<comment type="similarity">
    <text evidence="1">Belongs to the nitroreductase family.</text>
</comment>
<protein>
    <submittedName>
        <fullName evidence="4">Nitroreductase</fullName>
    </submittedName>
</protein>
<sequence length="188" mass="21164">MDCIEAIMNRRSCRSFLDKKVEEDKILKILECATYAPSPANKQPWEFTVVLDREYGKRLKEESEKTKAYLASRSGWKWLESFDLDFVTQAPVLIVVTGDPSKNGAEQFLNEPGKCYVDACSAAIQNMCLAAHSLGLGSLWYTLYEKESAKEIFGVDKDPVGIVCIGYPAAPPGVTRRKSLEEKVRFIR</sequence>
<proteinExistence type="inferred from homology"/>
<evidence type="ECO:0000256" key="1">
    <source>
        <dbReference type="ARBA" id="ARBA00007118"/>
    </source>
</evidence>
<comment type="caution">
    <text evidence="4">The sequence shown here is derived from an EMBL/GenBank/DDBJ whole genome shotgun (WGS) entry which is preliminary data.</text>
</comment>